<evidence type="ECO:0000313" key="2">
    <source>
        <dbReference type="Proteomes" id="UP000184386"/>
    </source>
</evidence>
<dbReference type="OrthoDB" id="2733241at2"/>
<dbReference type="EMBL" id="FRAC01000015">
    <property type="protein sequence ID" value="SHK66281.1"/>
    <property type="molecule type" value="Genomic_DNA"/>
</dbReference>
<gene>
    <name evidence="1" type="ORF">SAMN02745136_03005</name>
</gene>
<dbReference type="Proteomes" id="UP000184386">
    <property type="component" value="Unassembled WGS sequence"/>
</dbReference>
<protein>
    <recommendedName>
        <fullName evidence="3">DUF4280 domain-containing protein</fullName>
    </recommendedName>
</protein>
<evidence type="ECO:0008006" key="3">
    <source>
        <dbReference type="Google" id="ProtNLM"/>
    </source>
</evidence>
<dbReference type="AlphaFoldDB" id="A0A1M6UAU5"/>
<dbReference type="Pfam" id="PF14107">
    <property type="entry name" value="DUF4280"/>
    <property type="match status" value="1"/>
</dbReference>
<name>A0A1M6UAU5_9FIRM</name>
<proteinExistence type="predicted"/>
<keyword evidence="2" id="KW-1185">Reference proteome</keyword>
<organism evidence="1 2">
    <name type="scientific">Anaerocolumna jejuensis DSM 15929</name>
    <dbReference type="NCBI Taxonomy" id="1121322"/>
    <lineage>
        <taxon>Bacteria</taxon>
        <taxon>Bacillati</taxon>
        <taxon>Bacillota</taxon>
        <taxon>Clostridia</taxon>
        <taxon>Lachnospirales</taxon>
        <taxon>Lachnospiraceae</taxon>
        <taxon>Anaerocolumna</taxon>
    </lineage>
</organism>
<evidence type="ECO:0000313" key="1">
    <source>
        <dbReference type="EMBL" id="SHK66281.1"/>
    </source>
</evidence>
<accession>A0A1M6UAU5</accession>
<reference evidence="1 2" key="1">
    <citation type="submission" date="2016-11" db="EMBL/GenBank/DDBJ databases">
        <authorList>
            <person name="Jaros S."/>
            <person name="Januszkiewicz K."/>
            <person name="Wedrychowicz H."/>
        </authorList>
    </citation>
    <scope>NUCLEOTIDE SEQUENCE [LARGE SCALE GENOMIC DNA]</scope>
    <source>
        <strain evidence="1 2">DSM 15929</strain>
    </source>
</reference>
<sequence>MAEEMQYPYVVRGAQIYCNCGTHIRKLDMPASHGSKIRGKAMLHEEDCKVGLDQNIPPFGACHSEENGEITIEINDTRDLLPMTDENGNPAEVTLPIQGKLCVPKLGAKWLDAQTEMLVDGKPAITVKCTIACAYGGIITFIDDGQGV</sequence>
<dbReference type="RefSeq" id="WP_084124292.1">
    <property type="nucleotide sequence ID" value="NZ_FRAC01000015.1"/>
</dbReference>
<dbReference type="InterPro" id="IPR025460">
    <property type="entry name" value="DUF4280"/>
</dbReference>
<dbReference type="STRING" id="1121322.SAMN02745136_03005"/>